<protein>
    <submittedName>
        <fullName evidence="15">Zinc finger protein 180-like</fullName>
    </submittedName>
</protein>
<dbReference type="GO" id="GO:0000978">
    <property type="term" value="F:RNA polymerase II cis-regulatory region sequence-specific DNA binding"/>
    <property type="evidence" value="ECO:0007669"/>
    <property type="project" value="TreeGrafter"/>
</dbReference>
<evidence type="ECO:0000256" key="3">
    <source>
        <dbReference type="ARBA" id="ARBA00006991"/>
    </source>
</evidence>
<feature type="domain" description="C2H2-type" evidence="14">
    <location>
        <begin position="380"/>
        <end position="407"/>
    </location>
</feature>
<keyword evidence="7" id="KW-0862">Zinc</keyword>
<dbReference type="SUPFAM" id="SSF57667">
    <property type="entry name" value="beta-beta-alpha zinc fingers"/>
    <property type="match status" value="4"/>
</dbReference>
<feature type="domain" description="C2H2-type" evidence="14">
    <location>
        <begin position="268"/>
        <end position="295"/>
    </location>
</feature>
<dbReference type="PROSITE" id="PS50157">
    <property type="entry name" value="ZINC_FINGER_C2H2_2"/>
    <property type="match status" value="8"/>
</dbReference>
<dbReference type="FunFam" id="3.30.160.60:FF:000358">
    <property type="entry name" value="zinc finger protein 24"/>
    <property type="match status" value="2"/>
</dbReference>
<dbReference type="FunFam" id="3.30.160.60:FF:001818">
    <property type="entry name" value="GDNF-inducible zinc finger protein 1 isoform X1"/>
    <property type="match status" value="1"/>
</dbReference>
<evidence type="ECO:0000256" key="4">
    <source>
        <dbReference type="ARBA" id="ARBA00022723"/>
    </source>
</evidence>
<dbReference type="InterPro" id="IPR050329">
    <property type="entry name" value="GLI_C2H2-zinc-finger"/>
</dbReference>
<feature type="region of interest" description="Disordered" evidence="13">
    <location>
        <begin position="98"/>
        <end position="117"/>
    </location>
</feature>
<evidence type="ECO:0000256" key="8">
    <source>
        <dbReference type="ARBA" id="ARBA00023015"/>
    </source>
</evidence>
<feature type="domain" description="C2H2-type" evidence="14">
    <location>
        <begin position="296"/>
        <end position="323"/>
    </location>
</feature>
<keyword evidence="4" id="KW-0479">Metal-binding</keyword>
<feature type="domain" description="C2H2-type" evidence="14">
    <location>
        <begin position="436"/>
        <end position="463"/>
    </location>
</feature>
<dbReference type="GO" id="GO:0045944">
    <property type="term" value="P:positive regulation of transcription by RNA polymerase II"/>
    <property type="evidence" value="ECO:0007669"/>
    <property type="project" value="UniProtKB-ARBA"/>
</dbReference>
<dbReference type="Proteomes" id="UP001178508">
    <property type="component" value="Chromosome 21"/>
</dbReference>
<feature type="domain" description="C2H2-type" evidence="14">
    <location>
        <begin position="464"/>
        <end position="491"/>
    </location>
</feature>
<dbReference type="EMBL" id="OY660884">
    <property type="protein sequence ID" value="CAJ1082898.1"/>
    <property type="molecule type" value="Genomic_DNA"/>
</dbReference>
<reference evidence="15" key="1">
    <citation type="submission" date="2023-08" db="EMBL/GenBank/DDBJ databases">
        <authorList>
            <person name="Alioto T."/>
            <person name="Alioto T."/>
            <person name="Gomez Garrido J."/>
        </authorList>
    </citation>
    <scope>NUCLEOTIDE SEQUENCE</scope>
</reference>
<feature type="compositionally biased region" description="Basic and acidic residues" evidence="13">
    <location>
        <begin position="152"/>
        <end position="167"/>
    </location>
</feature>
<evidence type="ECO:0000259" key="14">
    <source>
        <dbReference type="PROSITE" id="PS50157"/>
    </source>
</evidence>
<accession>A0AAV1HDV1</accession>
<dbReference type="PROSITE" id="PS00028">
    <property type="entry name" value="ZINC_FINGER_C2H2_1"/>
    <property type="match status" value="8"/>
</dbReference>
<evidence type="ECO:0000313" key="16">
    <source>
        <dbReference type="Proteomes" id="UP001178508"/>
    </source>
</evidence>
<evidence type="ECO:0000256" key="12">
    <source>
        <dbReference type="PROSITE-ProRule" id="PRU00042"/>
    </source>
</evidence>
<feature type="domain" description="C2H2-type" evidence="14">
    <location>
        <begin position="324"/>
        <end position="351"/>
    </location>
</feature>
<name>A0AAV1HDV1_XYRNO</name>
<gene>
    <name evidence="15" type="ORF">XNOV1_A032133</name>
</gene>
<evidence type="ECO:0000256" key="10">
    <source>
        <dbReference type="ARBA" id="ARBA00023163"/>
    </source>
</evidence>
<feature type="domain" description="C2H2-type" evidence="14">
    <location>
        <begin position="352"/>
        <end position="379"/>
    </location>
</feature>
<comment type="function">
    <text evidence="1">May be involved in transcriptional regulation.</text>
</comment>
<evidence type="ECO:0000313" key="15">
    <source>
        <dbReference type="EMBL" id="CAJ1082898.1"/>
    </source>
</evidence>
<comment type="subcellular location">
    <subcellularLocation>
        <location evidence="2">Nucleus</location>
    </subcellularLocation>
</comment>
<organism evidence="15 16">
    <name type="scientific">Xyrichtys novacula</name>
    <name type="common">Pearly razorfish</name>
    <name type="synonym">Hemipteronotus novacula</name>
    <dbReference type="NCBI Taxonomy" id="13765"/>
    <lineage>
        <taxon>Eukaryota</taxon>
        <taxon>Metazoa</taxon>
        <taxon>Chordata</taxon>
        <taxon>Craniata</taxon>
        <taxon>Vertebrata</taxon>
        <taxon>Euteleostomi</taxon>
        <taxon>Actinopterygii</taxon>
        <taxon>Neopterygii</taxon>
        <taxon>Teleostei</taxon>
        <taxon>Neoteleostei</taxon>
        <taxon>Acanthomorphata</taxon>
        <taxon>Eupercaria</taxon>
        <taxon>Labriformes</taxon>
        <taxon>Labridae</taxon>
        <taxon>Xyrichtys</taxon>
    </lineage>
</organism>
<dbReference type="AlphaFoldDB" id="A0AAV1HDV1"/>
<dbReference type="FunFam" id="3.30.160.60:FF:001480">
    <property type="entry name" value="Si:cabz01071911.3"/>
    <property type="match status" value="1"/>
</dbReference>
<sequence length="512" mass="58362">MSKVQKLKDFVNQRLSAAAEEIFELFERTILEYEEKLCGSKENQHKQMIGVYYPEVRSHRADVQQVLVIQEEVSLEQQDRSSYLDQVDPPEPLHIKEEQEEQWSSQEGEQLQRAEEGDVSSFMFTHIIVKSEYDDYNDDDVEEPQSSQLHENQTEGNRDTQHLKTEADGEDCEGSEPNRNFNPVHHLQPVTDEEITHSESETDDSCDWEETSELGSGLNLLQSKKGLISDEACMTEKKSSSSPECALISGKKKLGLKHIRAQGEEKPFICTICGERFGKKKYLSSHMMRHTKAKCFSCSFCEKGFPKKVELARHMRVHTGEKPFSCSVCGKSFTQKSSMYQHIQVHTGEKPFSCSVCGSSFRSKSNLYRHQQVHTGAKPFRCSECGRNFTQKTGLYRHQQVHSGEKPFSCSECGKSYTQKSSLYQHQQVHTGEKPHSCSVCGSGFLRRSYLVEHMRLHTGEKPFVCSVCGKSFSQKSGLYQHQQGHTREEHLLLQDSGSPPYQTLQEGENVS</sequence>
<dbReference type="SMART" id="SM00355">
    <property type="entry name" value="ZnF_C2H2"/>
    <property type="match status" value="8"/>
</dbReference>
<proteinExistence type="inferred from homology"/>
<keyword evidence="6 12" id="KW-0863">Zinc-finger</keyword>
<evidence type="ECO:0000256" key="7">
    <source>
        <dbReference type="ARBA" id="ARBA00022833"/>
    </source>
</evidence>
<dbReference type="InterPro" id="IPR036236">
    <property type="entry name" value="Znf_C2H2_sf"/>
</dbReference>
<comment type="similarity">
    <text evidence="3">Belongs to the krueppel C2H2-type zinc-finger protein family.</text>
</comment>
<dbReference type="Pfam" id="PF13465">
    <property type="entry name" value="zf-H2C2_2"/>
    <property type="match status" value="1"/>
</dbReference>
<dbReference type="GO" id="GO:0008270">
    <property type="term" value="F:zinc ion binding"/>
    <property type="evidence" value="ECO:0007669"/>
    <property type="project" value="UniProtKB-KW"/>
</dbReference>
<evidence type="ECO:0000256" key="6">
    <source>
        <dbReference type="ARBA" id="ARBA00022771"/>
    </source>
</evidence>
<dbReference type="FunFam" id="3.30.160.60:FF:000966">
    <property type="entry name" value="ZFP90 zinc finger protein"/>
    <property type="match status" value="2"/>
</dbReference>
<dbReference type="FunFam" id="3.30.160.60:FF:000624">
    <property type="entry name" value="zinc finger protein 697"/>
    <property type="match status" value="1"/>
</dbReference>
<evidence type="ECO:0000256" key="2">
    <source>
        <dbReference type="ARBA" id="ARBA00004123"/>
    </source>
</evidence>
<dbReference type="Gene3D" id="3.30.160.60">
    <property type="entry name" value="Classic Zinc Finger"/>
    <property type="match status" value="8"/>
</dbReference>
<dbReference type="FunFam" id="3.30.160.60:FF:001666">
    <property type="entry name" value="MDS1 and EVI1 complex locus"/>
    <property type="match status" value="1"/>
</dbReference>
<evidence type="ECO:0000256" key="13">
    <source>
        <dbReference type="SAM" id="MobiDB-lite"/>
    </source>
</evidence>
<dbReference type="Pfam" id="PF00096">
    <property type="entry name" value="zf-C2H2"/>
    <property type="match status" value="5"/>
</dbReference>
<dbReference type="GO" id="GO:0000981">
    <property type="term" value="F:DNA-binding transcription factor activity, RNA polymerase II-specific"/>
    <property type="evidence" value="ECO:0007669"/>
    <property type="project" value="TreeGrafter"/>
</dbReference>
<keyword evidence="8" id="KW-0805">Transcription regulation</keyword>
<keyword evidence="9" id="KW-0238">DNA-binding</keyword>
<dbReference type="PANTHER" id="PTHR19818:SF139">
    <property type="entry name" value="PAIR-RULE PROTEIN ODD-PAIRED"/>
    <property type="match status" value="1"/>
</dbReference>
<evidence type="ECO:0000256" key="1">
    <source>
        <dbReference type="ARBA" id="ARBA00003767"/>
    </source>
</evidence>
<dbReference type="InterPro" id="IPR013087">
    <property type="entry name" value="Znf_C2H2_type"/>
</dbReference>
<keyword evidence="5" id="KW-0677">Repeat</keyword>
<keyword evidence="11" id="KW-0539">Nucleus</keyword>
<dbReference type="GO" id="GO:0005634">
    <property type="term" value="C:nucleus"/>
    <property type="evidence" value="ECO:0007669"/>
    <property type="project" value="UniProtKB-SubCell"/>
</dbReference>
<evidence type="ECO:0000256" key="5">
    <source>
        <dbReference type="ARBA" id="ARBA00022737"/>
    </source>
</evidence>
<feature type="domain" description="C2H2-type" evidence="14">
    <location>
        <begin position="408"/>
        <end position="435"/>
    </location>
</feature>
<evidence type="ECO:0000256" key="9">
    <source>
        <dbReference type="ARBA" id="ARBA00023125"/>
    </source>
</evidence>
<keyword evidence="10" id="KW-0804">Transcription</keyword>
<dbReference type="PANTHER" id="PTHR19818">
    <property type="entry name" value="ZINC FINGER PROTEIN ZIC AND GLI"/>
    <property type="match status" value="1"/>
</dbReference>
<keyword evidence="16" id="KW-1185">Reference proteome</keyword>
<feature type="region of interest" description="Disordered" evidence="13">
    <location>
        <begin position="136"/>
        <end position="209"/>
    </location>
</feature>
<evidence type="ECO:0000256" key="11">
    <source>
        <dbReference type="ARBA" id="ARBA00023242"/>
    </source>
</evidence>